<comment type="similarity">
    <text evidence="10">Belongs to the ApbE family.</text>
</comment>
<dbReference type="PATRIC" id="fig|1489064.4.peg.209"/>
<evidence type="ECO:0000256" key="1">
    <source>
        <dbReference type="ARBA" id="ARBA00011955"/>
    </source>
</evidence>
<evidence type="ECO:0000313" key="12">
    <source>
        <dbReference type="EMBL" id="KLN59705.1"/>
    </source>
</evidence>
<evidence type="ECO:0000256" key="10">
    <source>
        <dbReference type="PIRNR" id="PIRNR006268"/>
    </source>
</evidence>
<comment type="cofactor">
    <cofactor evidence="11">
        <name>Mg(2+)</name>
        <dbReference type="ChEBI" id="CHEBI:18420"/>
    </cofactor>
    <cofactor evidence="11">
        <name>Mn(2+)</name>
        <dbReference type="ChEBI" id="CHEBI:29035"/>
    </cofactor>
    <text evidence="11">Magnesium. Can also use manganese.</text>
</comment>
<evidence type="ECO:0000313" key="13">
    <source>
        <dbReference type="Proteomes" id="UP000035444"/>
    </source>
</evidence>
<name>A0A0H2MST0_9PROT</name>
<dbReference type="PANTHER" id="PTHR30040:SF2">
    <property type="entry name" value="FAD:PROTEIN FMN TRANSFERASE"/>
    <property type="match status" value="1"/>
</dbReference>
<evidence type="ECO:0000256" key="11">
    <source>
        <dbReference type="PIRSR" id="PIRSR006268-2"/>
    </source>
</evidence>
<dbReference type="GO" id="GO:0046872">
    <property type="term" value="F:metal ion binding"/>
    <property type="evidence" value="ECO:0007669"/>
    <property type="project" value="UniProtKB-UniRule"/>
</dbReference>
<dbReference type="EMBL" id="LAQL01000011">
    <property type="protein sequence ID" value="KLN59705.1"/>
    <property type="molecule type" value="Genomic_DNA"/>
</dbReference>
<gene>
    <name evidence="12" type="ORF">WH96_16180</name>
</gene>
<dbReference type="Proteomes" id="UP000035444">
    <property type="component" value="Unassembled WGS sequence"/>
</dbReference>
<evidence type="ECO:0000256" key="2">
    <source>
        <dbReference type="ARBA" id="ARBA00016337"/>
    </source>
</evidence>
<dbReference type="STRING" id="1489064.WH96_16180"/>
<reference evidence="12 13" key="1">
    <citation type="submission" date="2015-03" db="EMBL/GenBank/DDBJ databases">
        <title>Genome Sequence of Kiloniella spongiae MEBiC09566, isolated from a marine sponge.</title>
        <authorList>
            <person name="Shao Z."/>
            <person name="Wang L."/>
            <person name="Li X."/>
        </authorList>
    </citation>
    <scope>NUCLEOTIDE SEQUENCE [LARGE SCALE GENOMIC DNA]</scope>
    <source>
        <strain evidence="12 13">MEBiC09566</strain>
    </source>
</reference>
<keyword evidence="13" id="KW-1185">Reference proteome</keyword>
<dbReference type="OrthoDB" id="9778595at2"/>
<evidence type="ECO:0000256" key="6">
    <source>
        <dbReference type="ARBA" id="ARBA00022827"/>
    </source>
</evidence>
<comment type="catalytic activity">
    <reaction evidence="9 10">
        <text>L-threonyl-[protein] + FAD = FMN-L-threonyl-[protein] + AMP + H(+)</text>
        <dbReference type="Rhea" id="RHEA:36847"/>
        <dbReference type="Rhea" id="RHEA-COMP:11060"/>
        <dbReference type="Rhea" id="RHEA-COMP:11061"/>
        <dbReference type="ChEBI" id="CHEBI:15378"/>
        <dbReference type="ChEBI" id="CHEBI:30013"/>
        <dbReference type="ChEBI" id="CHEBI:57692"/>
        <dbReference type="ChEBI" id="CHEBI:74257"/>
        <dbReference type="ChEBI" id="CHEBI:456215"/>
        <dbReference type="EC" id="2.7.1.180"/>
    </reaction>
</comment>
<keyword evidence="4 10" id="KW-0808">Transferase</keyword>
<evidence type="ECO:0000256" key="3">
    <source>
        <dbReference type="ARBA" id="ARBA00022630"/>
    </source>
</evidence>
<proteinExistence type="inferred from homology"/>
<evidence type="ECO:0000256" key="7">
    <source>
        <dbReference type="ARBA" id="ARBA00022842"/>
    </source>
</evidence>
<evidence type="ECO:0000256" key="4">
    <source>
        <dbReference type="ARBA" id="ARBA00022679"/>
    </source>
</evidence>
<dbReference type="PIRSF" id="PIRSF006268">
    <property type="entry name" value="ApbE"/>
    <property type="match status" value="1"/>
</dbReference>
<dbReference type="Pfam" id="PF02424">
    <property type="entry name" value="ApbE"/>
    <property type="match status" value="1"/>
</dbReference>
<organism evidence="12 13">
    <name type="scientific">Kiloniella spongiae</name>
    <dbReference type="NCBI Taxonomy" id="1489064"/>
    <lineage>
        <taxon>Bacteria</taxon>
        <taxon>Pseudomonadati</taxon>
        <taxon>Pseudomonadota</taxon>
        <taxon>Alphaproteobacteria</taxon>
        <taxon>Rhodospirillales</taxon>
        <taxon>Kiloniellaceae</taxon>
        <taxon>Kiloniella</taxon>
    </lineage>
</organism>
<evidence type="ECO:0000256" key="8">
    <source>
        <dbReference type="ARBA" id="ARBA00031306"/>
    </source>
</evidence>
<keyword evidence="6 10" id="KW-0274">FAD</keyword>
<keyword evidence="7 10" id="KW-0460">Magnesium</keyword>
<dbReference type="AlphaFoldDB" id="A0A0H2MST0"/>
<keyword evidence="3 10" id="KW-0285">Flavoprotein</keyword>
<dbReference type="GO" id="GO:0016740">
    <property type="term" value="F:transferase activity"/>
    <property type="evidence" value="ECO:0007669"/>
    <property type="project" value="UniProtKB-UniRule"/>
</dbReference>
<dbReference type="Gene3D" id="3.10.520.10">
    <property type="entry name" value="ApbE-like domains"/>
    <property type="match status" value="1"/>
</dbReference>
<sequence length="333" mass="36674">MLTNKARRRVLQIIGTASLLSPALIKQAVAQDNLKETALHKWQGIALGGQAEIILPKENGSKELAHKIRQEIKRLENIFSLYIPGSEINRLNTRGEILNPSPELYHVISTSHSISSLTKGAFDITVQPMWLLHSEMPNLTDYKRHQMAQSISELVDYRNIDTSVNKISFKKSGMAITLNGIAQGFITDHIYQLLKSHGLTKSLVNIGEIKALGTHPSGREWTIAIDNEGQQSLENAVNLHAGKAIATSTPTGTVLRDGHSHLIQAHSLLVRDFRTQPLYKSMSVIANNATKADALSTGLSFIPVQELKDTLSTENDIEIIAKTSTGETIRIQV</sequence>
<dbReference type="PANTHER" id="PTHR30040">
    <property type="entry name" value="THIAMINE BIOSYNTHESIS LIPOPROTEIN APBE"/>
    <property type="match status" value="1"/>
</dbReference>
<comment type="caution">
    <text evidence="12">The sequence shown here is derived from an EMBL/GenBank/DDBJ whole genome shotgun (WGS) entry which is preliminary data.</text>
</comment>
<accession>A0A0H2MST0</accession>
<evidence type="ECO:0000256" key="9">
    <source>
        <dbReference type="ARBA" id="ARBA00048540"/>
    </source>
</evidence>
<feature type="binding site" evidence="11">
    <location>
        <position position="180"/>
    </location>
    <ligand>
        <name>Mg(2+)</name>
        <dbReference type="ChEBI" id="CHEBI:18420"/>
    </ligand>
</feature>
<protein>
    <recommendedName>
        <fullName evidence="2 10">FAD:protein FMN transferase</fullName>
        <ecNumber evidence="1 10">2.7.1.180</ecNumber>
    </recommendedName>
    <alternativeName>
        <fullName evidence="8 10">Flavin transferase</fullName>
    </alternativeName>
</protein>
<dbReference type="InterPro" id="IPR024932">
    <property type="entry name" value="ApbE"/>
</dbReference>
<dbReference type="InterPro" id="IPR003374">
    <property type="entry name" value="ApbE-like_sf"/>
</dbReference>
<dbReference type="SUPFAM" id="SSF143631">
    <property type="entry name" value="ApbE-like"/>
    <property type="match status" value="1"/>
</dbReference>
<dbReference type="EC" id="2.7.1.180" evidence="1 10"/>
<keyword evidence="5 10" id="KW-0479">Metal-binding</keyword>
<dbReference type="RefSeq" id="WP_047765262.1">
    <property type="nucleotide sequence ID" value="NZ_LAQL01000011.1"/>
</dbReference>
<feature type="binding site" evidence="11">
    <location>
        <position position="297"/>
    </location>
    <ligand>
        <name>Mg(2+)</name>
        <dbReference type="ChEBI" id="CHEBI:18420"/>
    </ligand>
</feature>
<feature type="binding site" evidence="11">
    <location>
        <position position="293"/>
    </location>
    <ligand>
        <name>Mg(2+)</name>
        <dbReference type="ChEBI" id="CHEBI:18420"/>
    </ligand>
</feature>
<evidence type="ECO:0000256" key="5">
    <source>
        <dbReference type="ARBA" id="ARBA00022723"/>
    </source>
</evidence>